<feature type="region of interest" description="Disordered" evidence="9">
    <location>
        <begin position="1840"/>
        <end position="1862"/>
    </location>
</feature>
<accession>D3AYJ5</accession>
<feature type="compositionally biased region" description="Low complexity" evidence="9">
    <location>
        <begin position="85"/>
        <end position="111"/>
    </location>
</feature>
<dbReference type="Proteomes" id="UP000001396">
    <property type="component" value="Unassembled WGS sequence"/>
</dbReference>
<keyword evidence="7" id="KW-0238">DNA-binding</keyword>
<evidence type="ECO:0000256" key="6">
    <source>
        <dbReference type="ARBA" id="ARBA00022840"/>
    </source>
</evidence>
<dbReference type="RefSeq" id="XP_020438128.1">
    <property type="nucleotide sequence ID" value="XM_020572270.1"/>
</dbReference>
<evidence type="ECO:0000313" key="12">
    <source>
        <dbReference type="EMBL" id="EFA86022.1"/>
    </source>
</evidence>
<dbReference type="InParanoid" id="D3AYJ5"/>
<dbReference type="InterPro" id="IPR011989">
    <property type="entry name" value="ARM-like"/>
</dbReference>
<dbReference type="InterPro" id="IPR000330">
    <property type="entry name" value="SNF2_N"/>
</dbReference>
<keyword evidence="5" id="KW-0347">Helicase</keyword>
<dbReference type="InterPro" id="IPR044972">
    <property type="entry name" value="Mot1"/>
</dbReference>
<dbReference type="OMA" id="WYSDIAC"/>
<gene>
    <name evidence="12" type="ORF">PPL_01255</name>
</gene>
<feature type="domain" description="Helicase ATP-binding" evidence="10">
    <location>
        <begin position="1351"/>
        <end position="1525"/>
    </location>
</feature>
<dbReference type="Pfam" id="PF13513">
    <property type="entry name" value="HEAT_EZ"/>
    <property type="match status" value="1"/>
</dbReference>
<dbReference type="GO" id="GO:0003677">
    <property type="term" value="F:DNA binding"/>
    <property type="evidence" value="ECO:0007669"/>
    <property type="project" value="UniProtKB-KW"/>
</dbReference>
<dbReference type="EMBL" id="ADBJ01000004">
    <property type="protein sequence ID" value="EFA86022.1"/>
    <property type="molecule type" value="Genomic_DNA"/>
</dbReference>
<comment type="caution">
    <text evidence="12">The sequence shown here is derived from an EMBL/GenBank/DDBJ whole genome shotgun (WGS) entry which is preliminary data.</text>
</comment>
<feature type="region of interest" description="Disordered" evidence="9">
    <location>
        <begin position="717"/>
        <end position="761"/>
    </location>
</feature>
<proteinExistence type="predicted"/>
<feature type="compositionally biased region" description="Low complexity" evidence="9">
    <location>
        <begin position="199"/>
        <end position="215"/>
    </location>
</feature>
<comment type="subcellular location">
    <subcellularLocation>
        <location evidence="1">Nucleus</location>
    </subcellularLocation>
</comment>
<evidence type="ECO:0000256" key="4">
    <source>
        <dbReference type="ARBA" id="ARBA00022801"/>
    </source>
</evidence>
<feature type="compositionally biased region" description="Low complexity" evidence="9">
    <location>
        <begin position="726"/>
        <end position="752"/>
    </location>
</feature>
<keyword evidence="2" id="KW-0677">Repeat</keyword>
<sequence length="1897" mass="212813">MSRLERLFTLLETGSTPAIRKAAAQQIGEVQRLHPHELQSLLDNLHSRLLSKDWDTRIAAGQAIEAIASHVPLWNPQYRSSSSSDNNNNNDDNNNNNNNTLTTTTTTTTTNNDDDELMFDLTFEKFDITKVLSNGSLLLASGGQEFEPEPQMQGVDPKEILKIQRRKIKKKLGLDDITSNGMELIDDEDLIYIKKEPTNNNNNNSNQQQQQSLQQQEEDRKDIGTVLDTSGMSAREKNKAKRKAKSTLKESTSGTTKRYKEMNSSADNLKKSNQSVKAPTKQHITEQPQNSGVIVLESVLDVDKAYNQDEWPFTSLYDDLLIDLFNPQWEIRHGSAVGLRELCRKHGKGGGVTVYTKPERIELVNTLWLEDFAIRLLCVIALDRFGDYISDQVVAPVRETCAQVLGLVVKYMNADSVMRVLSVLLHLQDNKQWEVRHGGLLGIKYLAVVRLDLIDLVLPRILDAITKGLSDRDDDVRATASETFQPLAKQLVANHRDRIQQILTILWDILLELDDLAVSTASVLNLLADFYSFSDVILPTTTTTSNNNNNNGHVQYQQQQQQQQSTKLSELVPRLYPFFRHLLYSVRLSAIQTVNRLIMATGCGVNGNHQWLLPILTDLLRYVFQNIILEERHDIVEISLKTWNLLILSFEPAIIRQATLPFLVQWISLLSTVPGTPMNQDYLLFSTLNSHSANSHHPSAAAAAAATQSTVKTKLEVGQVKRGRPSKASVQAKAEAAANTNSNNGTGVASSAPPREVEPASREHYLNTRAKVMGTNAIAIVIRMWPTEQSQEVMDMLLGMVTSASAIQRHLASMILTEIFYCSVVQTNGMPTVSIPPQPVLPPTMVATMSELLNDSDPTWYYHEADTIIKSKLASDSKILSQSLMNVGIDFTGVALLVQWVQDQPLLQPETILPLSLELISNVYAYCLENIQRLIPASTKNGLVDQLEARRKTILATMGYIDKLQKEMHTMVLAAVDGALIASNNIPAKVTPAIRSLLHSIRNEEDDIYQFRTAHSLAHFVQLCATRTPCPNDKVIKSMFSVLCEDRTHTPLASIGSDLKFEEDNANGVLLLQQQQQHQQQQNLDSEESKIARLGRRGANEFFIRLVGRLGETLFNVLPTFFPMISQNLVALYQETTGPSGFTLVVNDFERLQLVIDELQLFKTVLPKLHPSFHSHLIDLIPIIFHFVQTPNLSVQSMVSKTIAQLCLTITLPSMHHLIYNMLPLLGDSKSSTNRYGAITTLLQIINDMSLEIVPYIVFLTIPVLGCMSDQEIPLRKKASLCFAKLVKLMPLEPGVPNPVGLDEKLVQQKLEERKFLEQLLDGSKVEQYPLPIRINTELRKYQQDGVNWLAFLNKYKLHGILCDDMGLGKTLQAICIMAGDDYDRRVNFAAKGTPNFQPLPSIVVCPSTLVGHWYYEIKKFCDTTMRPMTYMGAPAERAALRAKFKDHNVLIMSYDIVRNDIDHLTELSFNYCILDEGHIIKNTKTKLTQAVKQLKSNHRLILSGTPIQNNVLELWSLFDFLMPGFLGTERQFDDLYSKPILASKDPKCTPKDQEAGALAMEALHRQGIDQEIISEDADEEPQETKKSTKKGGQATTHVFQALQYLRKLCSHPQFVLNQNHPQYNAIIKELKASKSDITDIEHSPKLTTLKELLLECGIGVQSANANSNNNADLSQDVTTQHRVLIFAQMKSMLDVVETDLLKHHMPSVTYLRMDGSTDPMKRHSIVNQFNSDPSIDLLLLTTHVGGLGLNLTGADTVIFLEHDWNPMKDLQAMDRAHRIGQKKVVNVYRLITAGTLEEKIMGLQRFKLNIANTIVNQENQSIQTMSTNELLNLFDYNESDSQKKESGDNGAVNSMGQVEKPSKSGLKNVLASIGELWDESQYTEEFDINNFIGSLQ</sequence>
<dbReference type="SUPFAM" id="SSF48371">
    <property type="entry name" value="ARM repeat"/>
    <property type="match status" value="1"/>
</dbReference>
<dbReference type="GO" id="GO:0004386">
    <property type="term" value="F:helicase activity"/>
    <property type="evidence" value="ECO:0007669"/>
    <property type="project" value="UniProtKB-KW"/>
</dbReference>
<feature type="compositionally biased region" description="Acidic residues" evidence="9">
    <location>
        <begin position="1573"/>
        <end position="1582"/>
    </location>
</feature>
<keyword evidence="4" id="KW-0378">Hydrolase</keyword>
<feature type="region of interest" description="Disordered" evidence="9">
    <location>
        <begin position="195"/>
        <end position="286"/>
    </location>
</feature>
<dbReference type="InterPro" id="IPR049730">
    <property type="entry name" value="SNF2/RAD54-like_C"/>
</dbReference>
<evidence type="ECO:0000313" key="13">
    <source>
        <dbReference type="Proteomes" id="UP000001396"/>
    </source>
</evidence>
<keyword evidence="6" id="KW-0067">ATP-binding</keyword>
<dbReference type="Gene3D" id="1.25.10.10">
    <property type="entry name" value="Leucine-rich Repeat Variant"/>
    <property type="match status" value="3"/>
</dbReference>
<dbReference type="FunFam" id="3.40.50.10810:FF:000009">
    <property type="entry name" value="B-TFIID TATA-box-binding protein-associated factor 1"/>
    <property type="match status" value="1"/>
</dbReference>
<dbReference type="PANTHER" id="PTHR36498">
    <property type="entry name" value="TATA-BINDING PROTEIN-ASSOCIATED FACTOR 172"/>
    <property type="match status" value="1"/>
</dbReference>
<dbReference type="CDD" id="cd17999">
    <property type="entry name" value="DEXHc_Mot1"/>
    <property type="match status" value="1"/>
</dbReference>
<protein>
    <submittedName>
        <fullName evidence="12">SNF2-related domain-containing protein</fullName>
    </submittedName>
</protein>
<organism evidence="12 13">
    <name type="scientific">Heterostelium pallidum (strain ATCC 26659 / Pp 5 / PN500)</name>
    <name type="common">Cellular slime mold</name>
    <name type="synonym">Polysphondylium pallidum</name>
    <dbReference type="NCBI Taxonomy" id="670386"/>
    <lineage>
        <taxon>Eukaryota</taxon>
        <taxon>Amoebozoa</taxon>
        <taxon>Evosea</taxon>
        <taxon>Eumycetozoa</taxon>
        <taxon>Dictyostelia</taxon>
        <taxon>Acytosteliales</taxon>
        <taxon>Acytosteliaceae</taxon>
        <taxon>Heterostelium</taxon>
    </lineage>
</organism>
<dbReference type="GO" id="GO:0005634">
    <property type="term" value="C:nucleus"/>
    <property type="evidence" value="ECO:0007669"/>
    <property type="project" value="UniProtKB-SubCell"/>
</dbReference>
<dbReference type="InterPro" id="IPR014001">
    <property type="entry name" value="Helicase_ATP-bd"/>
</dbReference>
<dbReference type="PANTHER" id="PTHR36498:SF1">
    <property type="entry name" value="TATA-BINDING PROTEIN-ASSOCIATED FACTOR 172"/>
    <property type="match status" value="1"/>
</dbReference>
<dbReference type="GO" id="GO:0017025">
    <property type="term" value="F:TBP-class protein binding"/>
    <property type="evidence" value="ECO:0007669"/>
    <property type="project" value="InterPro"/>
</dbReference>
<dbReference type="SMART" id="SM00490">
    <property type="entry name" value="HELICc"/>
    <property type="match status" value="1"/>
</dbReference>
<evidence type="ECO:0000256" key="7">
    <source>
        <dbReference type="ARBA" id="ARBA00023125"/>
    </source>
</evidence>
<keyword evidence="13" id="KW-1185">Reference proteome</keyword>
<dbReference type="InterPro" id="IPR022707">
    <property type="entry name" value="Mot1_central_dom"/>
</dbReference>
<dbReference type="GO" id="GO:0005524">
    <property type="term" value="F:ATP binding"/>
    <property type="evidence" value="ECO:0007669"/>
    <property type="project" value="UniProtKB-KW"/>
</dbReference>
<evidence type="ECO:0000256" key="2">
    <source>
        <dbReference type="ARBA" id="ARBA00022737"/>
    </source>
</evidence>
<dbReference type="InterPro" id="IPR027417">
    <property type="entry name" value="P-loop_NTPase"/>
</dbReference>
<dbReference type="InterPro" id="IPR044078">
    <property type="entry name" value="Mot1_ATP-bd"/>
</dbReference>
<dbReference type="Gene3D" id="3.40.50.10810">
    <property type="entry name" value="Tandem AAA-ATPase domain"/>
    <property type="match status" value="1"/>
</dbReference>
<name>D3AYJ5_HETP5</name>
<feature type="region of interest" description="Disordered" evidence="9">
    <location>
        <begin position="78"/>
        <end position="114"/>
    </location>
</feature>
<evidence type="ECO:0000256" key="3">
    <source>
        <dbReference type="ARBA" id="ARBA00022741"/>
    </source>
</evidence>
<dbReference type="CDD" id="cd18793">
    <property type="entry name" value="SF2_C_SNF"/>
    <property type="match status" value="1"/>
</dbReference>
<feature type="region of interest" description="Disordered" evidence="9">
    <location>
        <begin position="1573"/>
        <end position="1593"/>
    </location>
</feature>
<dbReference type="Pfam" id="PF12054">
    <property type="entry name" value="DUF3535"/>
    <property type="match status" value="1"/>
</dbReference>
<evidence type="ECO:0000256" key="5">
    <source>
        <dbReference type="ARBA" id="ARBA00022806"/>
    </source>
</evidence>
<dbReference type="InterPro" id="IPR016024">
    <property type="entry name" value="ARM-type_fold"/>
</dbReference>
<dbReference type="STRING" id="670386.D3AYJ5"/>
<dbReference type="GO" id="GO:0016887">
    <property type="term" value="F:ATP hydrolysis activity"/>
    <property type="evidence" value="ECO:0007669"/>
    <property type="project" value="InterPro"/>
</dbReference>
<evidence type="ECO:0000256" key="1">
    <source>
        <dbReference type="ARBA" id="ARBA00004123"/>
    </source>
</evidence>
<dbReference type="InterPro" id="IPR001650">
    <property type="entry name" value="Helicase_C-like"/>
</dbReference>
<evidence type="ECO:0000259" key="11">
    <source>
        <dbReference type="PROSITE" id="PS51194"/>
    </source>
</evidence>
<dbReference type="SUPFAM" id="SSF52540">
    <property type="entry name" value="P-loop containing nucleoside triphosphate hydrolases"/>
    <property type="match status" value="2"/>
</dbReference>
<dbReference type="FunCoup" id="D3AYJ5">
    <property type="interactions" value="724"/>
</dbReference>
<evidence type="ECO:0000256" key="9">
    <source>
        <dbReference type="SAM" id="MobiDB-lite"/>
    </source>
</evidence>
<reference evidence="12 13" key="1">
    <citation type="journal article" date="2011" name="Genome Res.">
        <title>Phylogeny-wide analysis of social amoeba genomes highlights ancient origins for complex intercellular communication.</title>
        <authorList>
            <person name="Heidel A.J."/>
            <person name="Lawal H.M."/>
            <person name="Felder M."/>
            <person name="Schilde C."/>
            <person name="Helps N.R."/>
            <person name="Tunggal B."/>
            <person name="Rivero F."/>
            <person name="John U."/>
            <person name="Schleicher M."/>
            <person name="Eichinger L."/>
            <person name="Platzer M."/>
            <person name="Noegel A.A."/>
            <person name="Schaap P."/>
            <person name="Gloeckner G."/>
        </authorList>
    </citation>
    <scope>NUCLEOTIDE SEQUENCE [LARGE SCALE GENOMIC DNA]</scope>
    <source>
        <strain evidence="13">ATCC 26659 / Pp 5 / PN500</strain>
    </source>
</reference>
<dbReference type="GeneID" id="31356785"/>
<feature type="compositionally biased region" description="Polar residues" evidence="9">
    <location>
        <begin position="249"/>
        <end position="277"/>
    </location>
</feature>
<dbReference type="PROSITE" id="PS51192">
    <property type="entry name" value="HELICASE_ATP_BIND_1"/>
    <property type="match status" value="1"/>
</dbReference>
<dbReference type="FunFam" id="3.40.50.300:FF:001793">
    <property type="entry name" value="TATA-binding protein-associated factor"/>
    <property type="match status" value="1"/>
</dbReference>
<dbReference type="Gene3D" id="3.40.50.300">
    <property type="entry name" value="P-loop containing nucleotide triphosphate hydrolases"/>
    <property type="match status" value="1"/>
</dbReference>
<feature type="domain" description="Helicase C-terminal" evidence="11">
    <location>
        <begin position="1673"/>
        <end position="1831"/>
    </location>
</feature>
<evidence type="ECO:0000259" key="10">
    <source>
        <dbReference type="PROSITE" id="PS51192"/>
    </source>
</evidence>
<evidence type="ECO:0000256" key="8">
    <source>
        <dbReference type="ARBA" id="ARBA00023242"/>
    </source>
</evidence>
<keyword evidence="3" id="KW-0547">Nucleotide-binding</keyword>
<dbReference type="InterPro" id="IPR038718">
    <property type="entry name" value="SNF2-like_sf"/>
</dbReference>
<dbReference type="Pfam" id="PF00271">
    <property type="entry name" value="Helicase_C"/>
    <property type="match status" value="1"/>
</dbReference>
<dbReference type="SMART" id="SM00487">
    <property type="entry name" value="DEXDc"/>
    <property type="match status" value="1"/>
</dbReference>
<keyword evidence="8" id="KW-0539">Nucleus</keyword>
<dbReference type="Pfam" id="PF00176">
    <property type="entry name" value="SNF2-rel_dom"/>
    <property type="match status" value="1"/>
</dbReference>
<dbReference type="PROSITE" id="PS51194">
    <property type="entry name" value="HELICASE_CTER"/>
    <property type="match status" value="1"/>
</dbReference>